<organism evidence="1 2">
    <name type="scientific">Streptosporangium minutum</name>
    <dbReference type="NCBI Taxonomy" id="569862"/>
    <lineage>
        <taxon>Bacteria</taxon>
        <taxon>Bacillati</taxon>
        <taxon>Actinomycetota</taxon>
        <taxon>Actinomycetes</taxon>
        <taxon>Streptosporangiales</taxon>
        <taxon>Streptosporangiaceae</taxon>
        <taxon>Streptosporangium</taxon>
    </lineage>
</organism>
<sequence>MSPQDAYCVAMHSSQVFGEIQMFNTPDYDDKGPFIDLWGVRDVELTVDQAEDFGRAMLNFVETARRSRRSRAA</sequence>
<dbReference type="EMBL" id="NGFP01000001">
    <property type="protein sequence ID" value="OUD00120.1"/>
    <property type="molecule type" value="Genomic_DNA"/>
</dbReference>
<gene>
    <name evidence="1" type="ORF">CA984_00340</name>
</gene>
<dbReference type="AlphaFoldDB" id="A0A243RYQ5"/>
<accession>A0A243RYQ5</accession>
<evidence type="ECO:0000313" key="1">
    <source>
        <dbReference type="EMBL" id="OUD00120.1"/>
    </source>
</evidence>
<protein>
    <submittedName>
        <fullName evidence="1">Uncharacterized protein</fullName>
    </submittedName>
</protein>
<comment type="caution">
    <text evidence="1">The sequence shown here is derived from an EMBL/GenBank/DDBJ whole genome shotgun (WGS) entry which is preliminary data.</text>
</comment>
<reference evidence="1 2" key="1">
    <citation type="submission" date="2017-05" db="EMBL/GenBank/DDBJ databases">
        <title>Biotechnological potential of actinobacteria isolated from South African environments.</title>
        <authorList>
            <person name="Le Roes-Hill M."/>
            <person name="Prins A."/>
            <person name="Durrell K.A."/>
        </authorList>
    </citation>
    <scope>NUCLEOTIDE SEQUENCE [LARGE SCALE GENOMIC DNA]</scope>
    <source>
        <strain evidence="1">M26</strain>
    </source>
</reference>
<evidence type="ECO:0000313" key="2">
    <source>
        <dbReference type="Proteomes" id="UP000194761"/>
    </source>
</evidence>
<dbReference type="Proteomes" id="UP000194761">
    <property type="component" value="Unassembled WGS sequence"/>
</dbReference>
<name>A0A243RYQ5_9ACTN</name>
<keyword evidence="2" id="KW-1185">Reference proteome</keyword>
<proteinExistence type="predicted"/>